<keyword evidence="2" id="KW-1185">Reference proteome</keyword>
<dbReference type="EMBL" id="JAQFWP010000034">
    <property type="protein sequence ID" value="MDA2806384.1"/>
    <property type="molecule type" value="Genomic_DNA"/>
</dbReference>
<dbReference type="RefSeq" id="WP_017626350.1">
    <property type="nucleotide sequence ID" value="NZ_JAQFWP010000034.1"/>
</dbReference>
<protein>
    <submittedName>
        <fullName evidence="1">Uncharacterized protein</fullName>
    </submittedName>
</protein>
<reference evidence="1" key="1">
    <citation type="submission" date="2023-01" db="EMBL/GenBank/DDBJ databases">
        <title>Draft genome sequence of Nocardiopsis sp. LSu2-4 isolated from halophytes.</title>
        <authorList>
            <person name="Duangmal K."/>
            <person name="Chantavorakit T."/>
        </authorList>
    </citation>
    <scope>NUCLEOTIDE SEQUENCE</scope>
    <source>
        <strain evidence="1">LSu2-4</strain>
    </source>
</reference>
<evidence type="ECO:0000313" key="1">
    <source>
        <dbReference type="EMBL" id="MDA2806384.1"/>
    </source>
</evidence>
<organism evidence="1 2">
    <name type="scientific">Nocardiopsis suaedae</name>
    <dbReference type="NCBI Taxonomy" id="3018444"/>
    <lineage>
        <taxon>Bacteria</taxon>
        <taxon>Bacillati</taxon>
        <taxon>Actinomycetota</taxon>
        <taxon>Actinomycetes</taxon>
        <taxon>Streptosporangiales</taxon>
        <taxon>Nocardiopsidaceae</taxon>
        <taxon>Nocardiopsis</taxon>
    </lineage>
</organism>
<gene>
    <name evidence="1" type="ORF">O4U47_17865</name>
</gene>
<dbReference type="Proteomes" id="UP001165685">
    <property type="component" value="Unassembled WGS sequence"/>
</dbReference>
<sequence length="84" mass="9204">MPTLQPAMKAIRLVVPEREEFAPIRDLDGTVTRVAAPKGSYRFRRGDASFEFETTGRTETADGVSAEVFTAHRADVKLPLARGA</sequence>
<comment type="caution">
    <text evidence="1">The sequence shown here is derived from an EMBL/GenBank/DDBJ whole genome shotgun (WGS) entry which is preliminary data.</text>
</comment>
<evidence type="ECO:0000313" key="2">
    <source>
        <dbReference type="Proteomes" id="UP001165685"/>
    </source>
</evidence>
<proteinExistence type="predicted"/>
<name>A0ABT4TNX3_9ACTN</name>
<accession>A0ABT4TNX3</accession>